<dbReference type="Gene3D" id="3.30.110.60">
    <property type="entry name" value="YhbY-like"/>
    <property type="match status" value="1"/>
</dbReference>
<evidence type="ECO:0000256" key="1">
    <source>
        <dbReference type="ARBA" id="ARBA00022884"/>
    </source>
</evidence>
<organism evidence="4 5">
    <name type="scientific">Oceanivirga miroungae</name>
    <dbReference type="NCBI Taxonomy" id="1130046"/>
    <lineage>
        <taxon>Bacteria</taxon>
        <taxon>Fusobacteriati</taxon>
        <taxon>Fusobacteriota</taxon>
        <taxon>Fusobacteriia</taxon>
        <taxon>Fusobacteriales</taxon>
        <taxon>Leptotrichiaceae</taxon>
        <taxon>Oceanivirga</taxon>
    </lineage>
</organism>
<dbReference type="SMART" id="SM01103">
    <property type="entry name" value="CRS1_YhbY"/>
    <property type="match status" value="1"/>
</dbReference>
<evidence type="ECO:0000313" key="4">
    <source>
        <dbReference type="EMBL" id="VWL85384.1"/>
    </source>
</evidence>
<accession>A0A6I8MDX3</accession>
<dbReference type="RefSeq" id="WP_156683382.1">
    <property type="nucleotide sequence ID" value="NZ_CABWIB010000001.1"/>
</dbReference>
<dbReference type="PANTHER" id="PTHR40065">
    <property type="entry name" value="RNA-BINDING PROTEIN YHBY"/>
    <property type="match status" value="1"/>
</dbReference>
<dbReference type="Pfam" id="PF01985">
    <property type="entry name" value="CRS1_YhbY"/>
    <property type="match status" value="1"/>
</dbReference>
<evidence type="ECO:0000256" key="2">
    <source>
        <dbReference type="PROSITE-ProRule" id="PRU00626"/>
    </source>
</evidence>
<evidence type="ECO:0000259" key="3">
    <source>
        <dbReference type="PROSITE" id="PS51295"/>
    </source>
</evidence>
<reference evidence="4 5" key="1">
    <citation type="submission" date="2019-10" db="EMBL/GenBank/DDBJ databases">
        <authorList>
            <person name="Blom J."/>
        </authorList>
    </citation>
    <scope>NUCLEOTIDE SEQUENCE [LARGE SCALE GENOMIC DNA]</scope>
    <source>
        <strain evidence="4 5">ES3154-GLU</strain>
    </source>
</reference>
<proteinExistence type="predicted"/>
<keyword evidence="1 2" id="KW-0694">RNA-binding</keyword>
<name>A0A6I8MDX3_9FUSO</name>
<dbReference type="InterPro" id="IPR035920">
    <property type="entry name" value="YhbY-like_sf"/>
</dbReference>
<evidence type="ECO:0000313" key="5">
    <source>
        <dbReference type="Proteomes" id="UP000419017"/>
    </source>
</evidence>
<keyword evidence="5" id="KW-1185">Reference proteome</keyword>
<sequence>MKLTSKERNFLRKKASSIETTIRIGKNGLDTTQLENISQLINKNEIVKVKVLNNSENEASFELASNIEKYTNSILVGIIGHIMIFFKKKVNEKNEKGPITKEFYDFRNGRK</sequence>
<dbReference type="GO" id="GO:0003723">
    <property type="term" value="F:RNA binding"/>
    <property type="evidence" value="ECO:0007669"/>
    <property type="project" value="UniProtKB-UniRule"/>
</dbReference>
<dbReference type="SUPFAM" id="SSF75471">
    <property type="entry name" value="YhbY-like"/>
    <property type="match status" value="1"/>
</dbReference>
<feature type="domain" description="CRM" evidence="3">
    <location>
        <begin position="1"/>
        <end position="98"/>
    </location>
</feature>
<dbReference type="PANTHER" id="PTHR40065:SF3">
    <property type="entry name" value="RNA-BINDING PROTEIN YHBY"/>
    <property type="match status" value="1"/>
</dbReference>
<protein>
    <submittedName>
        <fullName evidence="4">RNA-binding protein</fullName>
    </submittedName>
</protein>
<dbReference type="InterPro" id="IPR001890">
    <property type="entry name" value="RNA-binding_CRM"/>
</dbReference>
<dbReference type="PROSITE" id="PS51295">
    <property type="entry name" value="CRM"/>
    <property type="match status" value="1"/>
</dbReference>
<dbReference type="InterPro" id="IPR051925">
    <property type="entry name" value="RNA-binding_domain"/>
</dbReference>
<dbReference type="AlphaFoldDB" id="A0A6I8MDX3"/>
<dbReference type="Proteomes" id="UP000419017">
    <property type="component" value="Unassembled WGS sequence"/>
</dbReference>
<gene>
    <name evidence="4" type="ORF">OMES3154_00669</name>
</gene>
<dbReference type="EMBL" id="CABWIB010000001">
    <property type="protein sequence ID" value="VWL85384.1"/>
    <property type="molecule type" value="Genomic_DNA"/>
</dbReference>